<keyword evidence="2" id="KW-1185">Reference proteome</keyword>
<proteinExistence type="predicted"/>
<dbReference type="InterPro" id="IPR037066">
    <property type="entry name" value="Plug_dom_sf"/>
</dbReference>
<name>A0A1M4VD59_9BACT</name>
<gene>
    <name evidence="1" type="ORF">SAMN02745131_00817</name>
</gene>
<sequence>MDKHLRQLVFMAAIVAMSTIARSQALDSTLAHYNRNYQPEKVWLHYDKDVYQAGETIWFKAYLMDGLFPAQQTKTIYIDWVGDNGEVLAHTVSPVVEGTSNGQLDIPDNYTGNFIHVKSYTKWMLNFDSSFIYSKDIRILNKNISAKTNSTASITTVDFFPEGGDAIAGISNRVAFKAADQYGLPVNIRGAIEDNKGTLIDSFRTKHDGMGSFIFTPIAGTIYLAKWKDGKGISHTSELPPVKTSGASLQVVISEKKRIVTIQSNAVEDKFKMLHLVGTMNGGIAFKSEVNLVATKISRKVIPTENLPSGILTITVFDADWNAIAERITFIDNGDYSFATSLEVVHWGLNKRAQNDIRLNVPAGLQGANLSVSITDAGIEADSSSSIITHFLLTGDLKGYVHNPSYYFSSKADSVLNNLDLVMLTHGWRRFKWEDITKGKLPEIQQPRDTSYLSLSGKVYGVTKSQLSGKESIFLFLTQKDSATQTVLTPINRDGSFKEPDFIFFDTLKVYYQLKSKLFSSAEAKFMTDRLSTPNYLSASKNFIKFKPTNDTSGFYRHTLLAAELVRLQRMQKGKLMENITVTAKSKPLLKQMDEKYTKGLFSGGDGYQFDLANDPMALGQMNVFNYLQGKVAGLQINSTGSTPTLSWRGGSPQLFLDEMPIDAEFLNTIPVSDIAFVKVFRPPFMGGFNGSGGAIAVYTRKGDDTRSKPGGLNTNTIIGYTPIREFYSPNYSRFDKRNEQPDVRTTLYWNPLVLVRPNNTSVQLQFYNNDVSKAFRVVIEGISKEGLVTHHEEVIE</sequence>
<dbReference type="Proteomes" id="UP000184048">
    <property type="component" value="Unassembled WGS sequence"/>
</dbReference>
<dbReference type="Gene3D" id="2.170.130.10">
    <property type="entry name" value="TonB-dependent receptor, plug domain"/>
    <property type="match status" value="1"/>
</dbReference>
<dbReference type="OrthoDB" id="679547at2"/>
<evidence type="ECO:0000313" key="1">
    <source>
        <dbReference type="EMBL" id="SHE66837.1"/>
    </source>
</evidence>
<evidence type="ECO:0000313" key="2">
    <source>
        <dbReference type="Proteomes" id="UP000184048"/>
    </source>
</evidence>
<dbReference type="SUPFAM" id="SSF56935">
    <property type="entry name" value="Porins"/>
    <property type="match status" value="1"/>
</dbReference>
<dbReference type="EMBL" id="FQUU01000003">
    <property type="protein sequence ID" value="SHE66837.1"/>
    <property type="molecule type" value="Genomic_DNA"/>
</dbReference>
<dbReference type="STRING" id="1121884.SAMN02745131_00817"/>
<evidence type="ECO:0008006" key="3">
    <source>
        <dbReference type="Google" id="ProtNLM"/>
    </source>
</evidence>
<organism evidence="1 2">
    <name type="scientific">Flavisolibacter ginsengisoli DSM 18119</name>
    <dbReference type="NCBI Taxonomy" id="1121884"/>
    <lineage>
        <taxon>Bacteria</taxon>
        <taxon>Pseudomonadati</taxon>
        <taxon>Bacteroidota</taxon>
        <taxon>Chitinophagia</taxon>
        <taxon>Chitinophagales</taxon>
        <taxon>Chitinophagaceae</taxon>
        <taxon>Flavisolibacter</taxon>
    </lineage>
</organism>
<reference evidence="1 2" key="1">
    <citation type="submission" date="2016-11" db="EMBL/GenBank/DDBJ databases">
        <authorList>
            <person name="Jaros S."/>
            <person name="Januszkiewicz K."/>
            <person name="Wedrychowicz H."/>
        </authorList>
    </citation>
    <scope>NUCLEOTIDE SEQUENCE [LARGE SCALE GENOMIC DNA]</scope>
    <source>
        <strain evidence="1 2">DSM 18119</strain>
    </source>
</reference>
<dbReference type="RefSeq" id="WP_072833970.1">
    <property type="nucleotide sequence ID" value="NZ_FQUU01000003.1"/>
</dbReference>
<accession>A0A1M4VD59</accession>
<protein>
    <recommendedName>
        <fullName evidence="3">MG2 domain-containing protein</fullName>
    </recommendedName>
</protein>
<dbReference type="AlphaFoldDB" id="A0A1M4VD59"/>